<feature type="transmembrane region" description="Helical" evidence="5">
    <location>
        <begin position="286"/>
        <end position="307"/>
    </location>
</feature>
<feature type="domain" description="ABC transporter" evidence="6">
    <location>
        <begin position="455"/>
        <end position="683"/>
    </location>
</feature>
<dbReference type="InterPro" id="IPR003439">
    <property type="entry name" value="ABC_transporter-like_ATP-bd"/>
</dbReference>
<dbReference type="CDD" id="cd03263">
    <property type="entry name" value="ABC_subfamily_A"/>
    <property type="match status" value="1"/>
</dbReference>
<protein>
    <submittedName>
        <fullName evidence="7">ABC transporter family protein</fullName>
    </submittedName>
</protein>
<proteinExistence type="predicted"/>
<keyword evidence="4" id="KW-0067">ATP-binding</keyword>
<evidence type="ECO:0000256" key="3">
    <source>
        <dbReference type="ARBA" id="ARBA00022741"/>
    </source>
</evidence>
<evidence type="ECO:0000259" key="6">
    <source>
        <dbReference type="PROSITE" id="PS50893"/>
    </source>
</evidence>
<dbReference type="GO" id="GO:0005319">
    <property type="term" value="F:lipid transporter activity"/>
    <property type="evidence" value="ECO:0007669"/>
    <property type="project" value="TreeGrafter"/>
</dbReference>
<dbReference type="InterPro" id="IPR017871">
    <property type="entry name" value="ABC_transporter-like_CS"/>
</dbReference>
<feature type="transmembrane region" description="Helical" evidence="5">
    <location>
        <begin position="21"/>
        <end position="39"/>
    </location>
</feature>
<keyword evidence="2" id="KW-0677">Repeat</keyword>
<evidence type="ECO:0000256" key="5">
    <source>
        <dbReference type="SAM" id="Phobius"/>
    </source>
</evidence>
<dbReference type="PANTHER" id="PTHR19229">
    <property type="entry name" value="ATP-BINDING CASSETTE TRANSPORTER SUBFAMILY A ABCA"/>
    <property type="match status" value="1"/>
</dbReference>
<feature type="transmembrane region" description="Helical" evidence="5">
    <location>
        <begin position="226"/>
        <end position="246"/>
    </location>
</feature>
<evidence type="ECO:0000313" key="7">
    <source>
        <dbReference type="EMBL" id="JAP93097.1"/>
    </source>
</evidence>
<keyword evidence="1" id="KW-0813">Transport</keyword>
<dbReference type="InterPro" id="IPR003593">
    <property type="entry name" value="AAA+_ATPase"/>
</dbReference>
<keyword evidence="5" id="KW-0812">Transmembrane</keyword>
<dbReference type="Gene3D" id="3.40.50.300">
    <property type="entry name" value="P-loop containing nucleotide triphosphate hydrolases"/>
    <property type="match status" value="1"/>
</dbReference>
<dbReference type="SMART" id="SM00382">
    <property type="entry name" value="AAA"/>
    <property type="match status" value="1"/>
</dbReference>
<sequence length="760" mass="87109">MEVIKLQFKLFSRSKMLLINLFFMTFLSIIYIVMMIPMFDKILHNYKENGLDKRPDYLSKTQFIGEYGLQYTQNIKDKMEQFIQIYPQNLTVSDNRSNQEIEELYDLVGSSHVTVGIAVEQYDSILKASFIQNMYSRWLCAFQALTDSSIKFFLNAIPLSIMEQAQGLVQSFVMIVVIAFMLPVCQPFPFYDQYGKMRIEGRRDILIFSGLTKHQLHCGWMIGTTIYQVLIHLLVCFICLGIGAKFMQVEYFVFYIPTIILTNLQIATLCDVISNFSSSHAQFQQTFNLFCTLVFLFPSIIFGAFITLLPKELFYILSFLPNFAIMNAISSGFNLGYFDDQLQLKDVFLKNNQLVLQFVIQMLSVILYYGFAYMMDKSIQTSKSKVGETPVALNLTEKQKQSLVYNSGVVEADTEARQCYNSYKSDQASQNENSQLMENPYYSEIDQIESQKQSIIIYNVSKQFKTKDKIIEANKNISFCVPKNQIFGLLGPNGSGKTTLCKAIVLGQQIDSGDIVVEGSSIKQNPKEARGKIGICMQQDAGLFDDLTVEEHLKLFKTIATKQSQLNLVQILQLEPHLKKKAKELSGGWKRRLSIACTLLNDPKVLILDEITSGVDAVAREELWALLKQLCRNKTIIATTHTLHEAQEYFDKVGFIFNGKIVCIGEAEQIKQKVKHQVVFEVNGFLEADFFLKMKELGFDIEDKQIAGNRVQSLEAEVQDNFYLLFEQLQLQQEKGTIKSFYVSQRQFEQVFFDLLRVSE</sequence>
<keyword evidence="5" id="KW-0472">Membrane</keyword>
<feature type="transmembrane region" description="Helical" evidence="5">
    <location>
        <begin position="168"/>
        <end position="191"/>
    </location>
</feature>
<dbReference type="InterPro" id="IPR026082">
    <property type="entry name" value="ABCA"/>
</dbReference>
<accession>A0A146K925</accession>
<name>A0A146K925_9EUKA</name>
<dbReference type="PANTHER" id="PTHR19229:SF36">
    <property type="entry name" value="ATP-BINDING CASSETTE SUB-FAMILY A MEMBER 2"/>
    <property type="match status" value="1"/>
</dbReference>
<keyword evidence="3" id="KW-0547">Nucleotide-binding</keyword>
<dbReference type="Pfam" id="PF00005">
    <property type="entry name" value="ABC_tran"/>
    <property type="match status" value="1"/>
</dbReference>
<feature type="transmembrane region" description="Helical" evidence="5">
    <location>
        <begin position="313"/>
        <end position="333"/>
    </location>
</feature>
<evidence type="ECO:0000256" key="4">
    <source>
        <dbReference type="ARBA" id="ARBA00022840"/>
    </source>
</evidence>
<dbReference type="PROSITE" id="PS50893">
    <property type="entry name" value="ABC_TRANSPORTER_2"/>
    <property type="match status" value="1"/>
</dbReference>
<dbReference type="SUPFAM" id="SSF52540">
    <property type="entry name" value="P-loop containing nucleoside triphosphate hydrolases"/>
    <property type="match status" value="1"/>
</dbReference>
<reference evidence="7" key="1">
    <citation type="submission" date="2015-07" db="EMBL/GenBank/DDBJ databases">
        <title>Adaptation to a free-living lifestyle via gene acquisitions in the diplomonad Trepomonas sp. PC1.</title>
        <authorList>
            <person name="Xu F."/>
            <person name="Jerlstrom-Hultqvist J."/>
            <person name="Kolisko M."/>
            <person name="Simpson A.G.B."/>
            <person name="Roger A.J."/>
            <person name="Svard S.G."/>
            <person name="Andersson J.O."/>
        </authorList>
    </citation>
    <scope>NUCLEOTIDE SEQUENCE</scope>
    <source>
        <strain evidence="7">PC1</strain>
    </source>
</reference>
<dbReference type="GO" id="GO:0005524">
    <property type="term" value="F:ATP binding"/>
    <property type="evidence" value="ECO:0007669"/>
    <property type="project" value="UniProtKB-KW"/>
</dbReference>
<dbReference type="GO" id="GO:0016020">
    <property type="term" value="C:membrane"/>
    <property type="evidence" value="ECO:0007669"/>
    <property type="project" value="InterPro"/>
</dbReference>
<dbReference type="InterPro" id="IPR027417">
    <property type="entry name" value="P-loop_NTPase"/>
</dbReference>
<feature type="transmembrane region" description="Helical" evidence="5">
    <location>
        <begin position="354"/>
        <end position="375"/>
    </location>
</feature>
<organism evidence="7">
    <name type="scientific">Trepomonas sp. PC1</name>
    <dbReference type="NCBI Taxonomy" id="1076344"/>
    <lineage>
        <taxon>Eukaryota</taxon>
        <taxon>Metamonada</taxon>
        <taxon>Diplomonadida</taxon>
        <taxon>Hexamitidae</taxon>
        <taxon>Hexamitinae</taxon>
        <taxon>Trepomonas</taxon>
    </lineage>
</organism>
<evidence type="ECO:0000256" key="1">
    <source>
        <dbReference type="ARBA" id="ARBA00022448"/>
    </source>
</evidence>
<dbReference type="PROSITE" id="PS00211">
    <property type="entry name" value="ABC_TRANSPORTER_1"/>
    <property type="match status" value="1"/>
</dbReference>
<feature type="non-terminal residue" evidence="7">
    <location>
        <position position="1"/>
    </location>
</feature>
<dbReference type="GO" id="GO:0016887">
    <property type="term" value="F:ATP hydrolysis activity"/>
    <property type="evidence" value="ECO:0007669"/>
    <property type="project" value="InterPro"/>
</dbReference>
<evidence type="ECO:0000256" key="2">
    <source>
        <dbReference type="ARBA" id="ARBA00022737"/>
    </source>
</evidence>
<dbReference type="GO" id="GO:0140359">
    <property type="term" value="F:ABC-type transporter activity"/>
    <property type="evidence" value="ECO:0007669"/>
    <property type="project" value="InterPro"/>
</dbReference>
<dbReference type="AlphaFoldDB" id="A0A146K925"/>
<keyword evidence="5" id="KW-1133">Transmembrane helix</keyword>
<feature type="transmembrane region" description="Helical" evidence="5">
    <location>
        <begin position="252"/>
        <end position="274"/>
    </location>
</feature>
<dbReference type="EMBL" id="GDID01003509">
    <property type="protein sequence ID" value="JAP93097.1"/>
    <property type="molecule type" value="Transcribed_RNA"/>
</dbReference>
<gene>
    <name evidence="7" type="ORF">TPC1_14743</name>
</gene>